<dbReference type="PANTHER" id="PTHR48081">
    <property type="entry name" value="AB HYDROLASE SUPERFAMILY PROTEIN C4A8.06C"/>
    <property type="match status" value="1"/>
</dbReference>
<evidence type="ECO:0000256" key="2">
    <source>
        <dbReference type="SAM" id="SignalP"/>
    </source>
</evidence>
<evidence type="ECO:0000256" key="1">
    <source>
        <dbReference type="ARBA" id="ARBA00022801"/>
    </source>
</evidence>
<feature type="signal peptide" evidence="2">
    <location>
        <begin position="1"/>
        <end position="20"/>
    </location>
</feature>
<evidence type="ECO:0000313" key="4">
    <source>
        <dbReference type="EMBL" id="SCC29707.1"/>
    </source>
</evidence>
<evidence type="ECO:0000259" key="3">
    <source>
        <dbReference type="Pfam" id="PF20434"/>
    </source>
</evidence>
<name>A0A1C4DEB5_9BACT</name>
<dbReference type="InterPro" id="IPR049492">
    <property type="entry name" value="BD-FAE-like_dom"/>
</dbReference>
<gene>
    <name evidence="4" type="ORF">GA0116948_105232</name>
</gene>
<dbReference type="InterPro" id="IPR050300">
    <property type="entry name" value="GDXG_lipolytic_enzyme"/>
</dbReference>
<dbReference type="InterPro" id="IPR029058">
    <property type="entry name" value="AB_hydrolase_fold"/>
</dbReference>
<feature type="domain" description="BD-FAE-like" evidence="3">
    <location>
        <begin position="61"/>
        <end position="258"/>
    </location>
</feature>
<keyword evidence="2" id="KW-0732">Signal</keyword>
<dbReference type="PANTHER" id="PTHR48081:SF6">
    <property type="entry name" value="PEPTIDASE S9 PROLYL OLIGOPEPTIDASE CATALYTIC DOMAIN-CONTAINING PROTEIN"/>
    <property type="match status" value="1"/>
</dbReference>
<dbReference type="SUPFAM" id="SSF53474">
    <property type="entry name" value="alpha/beta-Hydrolases"/>
    <property type="match status" value="1"/>
</dbReference>
<feature type="chain" id="PRO_5008690482" evidence="2">
    <location>
        <begin position="21"/>
        <end position="331"/>
    </location>
</feature>
<dbReference type="EMBL" id="FMAR01000005">
    <property type="protein sequence ID" value="SCC29707.1"/>
    <property type="molecule type" value="Genomic_DNA"/>
</dbReference>
<keyword evidence="5" id="KW-1185">Reference proteome</keyword>
<dbReference type="AlphaFoldDB" id="A0A1C4DEB5"/>
<protein>
    <submittedName>
        <fullName evidence="4">Acetyl esterase/lipase</fullName>
    </submittedName>
</protein>
<reference evidence="4 5" key="1">
    <citation type="submission" date="2016-08" db="EMBL/GenBank/DDBJ databases">
        <authorList>
            <person name="Seilhamer J.J."/>
        </authorList>
    </citation>
    <scope>NUCLEOTIDE SEQUENCE [LARGE SCALE GENOMIC DNA]</scope>
    <source>
        <strain evidence="4 5">A37T2</strain>
    </source>
</reference>
<proteinExistence type="predicted"/>
<dbReference type="Proteomes" id="UP000242818">
    <property type="component" value="Unassembled WGS sequence"/>
</dbReference>
<dbReference type="Pfam" id="PF20434">
    <property type="entry name" value="BD-FAE"/>
    <property type="match status" value="1"/>
</dbReference>
<evidence type="ECO:0000313" key="5">
    <source>
        <dbReference type="Proteomes" id="UP000242818"/>
    </source>
</evidence>
<dbReference type="OrthoDB" id="9794725at2"/>
<dbReference type="Gene3D" id="3.40.50.1820">
    <property type="entry name" value="alpha/beta hydrolase"/>
    <property type="match status" value="1"/>
</dbReference>
<keyword evidence="1" id="KW-0378">Hydrolase</keyword>
<accession>A0A1C4DEB5</accession>
<dbReference type="STRING" id="1335309.GA0116948_105232"/>
<sequence>MQLQSGAWLLLLCTSLHLHAQGFDTPLYEAGIPNSTGHFTDETWSNNYAQVRQVSKPYLLILTPKQHKLRTSAVIIFPGDGYNYEEYEREGKAIGMELVKQNVTAFIVRYRLPDSTTMKDPSIGPIQDAQQAIQLARSAAKDLLVDPDRIGVMGFSAGGHLAAMAGTQFDTAYVPRMNNNSVRPDFMILVCPVISMKDPLAPAATRERLLGTAPTAALEAQFSNELHVTDQTPPTYLIYAKNDSIVSPRNSIVFYNQLKMHGVDAHIEGLDNVGHAFAGTIPTEQWTKNLFAWMRQSGWILDMAPEDIEPEYTPSAPAVVPATISAKEVAL</sequence>
<dbReference type="RefSeq" id="WP_089711571.1">
    <property type="nucleotide sequence ID" value="NZ_FMAR01000005.1"/>
</dbReference>
<dbReference type="GO" id="GO:0016787">
    <property type="term" value="F:hydrolase activity"/>
    <property type="evidence" value="ECO:0007669"/>
    <property type="project" value="UniProtKB-KW"/>
</dbReference>
<organism evidence="4 5">
    <name type="scientific">Chitinophaga costaii</name>
    <dbReference type="NCBI Taxonomy" id="1335309"/>
    <lineage>
        <taxon>Bacteria</taxon>
        <taxon>Pseudomonadati</taxon>
        <taxon>Bacteroidota</taxon>
        <taxon>Chitinophagia</taxon>
        <taxon>Chitinophagales</taxon>
        <taxon>Chitinophagaceae</taxon>
        <taxon>Chitinophaga</taxon>
    </lineage>
</organism>